<sequence length="234" mass="24694">MGPQQPGSSKKQNKAAKNAKMAAARQRVAEQREREAKAARRRSIFIGSAAAVVAIGVIAGLAAIVMTSDDGDSGPAGSIDAEVTVAGNVSSTIPGVVAYTASRDHVGSGVDYKQVPPVGGKHDQRWLNCGIYDKPVQNRNAVHSLEHGAVWITYDPSLPADQIEKLKAKANQPYMLLTPYSGMPKPVNATAWGLQLPLDSVDDPRLDEFIKLYRNGPQTPEQGAACTGGVGKPA</sequence>
<protein>
    <submittedName>
        <fullName evidence="3">DUF3105 domain-containing protein</fullName>
    </submittedName>
</protein>
<keyword evidence="4" id="KW-1185">Reference proteome</keyword>
<keyword evidence="2" id="KW-0472">Membrane</keyword>
<keyword evidence="2" id="KW-0812">Transmembrane</keyword>
<feature type="transmembrane region" description="Helical" evidence="2">
    <location>
        <begin position="44"/>
        <end position="66"/>
    </location>
</feature>
<dbReference type="InterPro" id="IPR021454">
    <property type="entry name" value="DUF3105"/>
</dbReference>
<feature type="compositionally biased region" description="Low complexity" evidence="1">
    <location>
        <begin position="15"/>
        <end position="26"/>
    </location>
</feature>
<dbReference type="Proteomes" id="UP001551482">
    <property type="component" value="Unassembled WGS sequence"/>
</dbReference>
<reference evidence="3 4" key="1">
    <citation type="submission" date="2024-06" db="EMBL/GenBank/DDBJ databases">
        <title>The Natural Products Discovery Center: Release of the First 8490 Sequenced Strains for Exploring Actinobacteria Biosynthetic Diversity.</title>
        <authorList>
            <person name="Kalkreuter E."/>
            <person name="Kautsar S.A."/>
            <person name="Yang D."/>
            <person name="Bader C.D."/>
            <person name="Teijaro C.N."/>
            <person name="Fluegel L."/>
            <person name="Davis C.M."/>
            <person name="Simpson J.R."/>
            <person name="Lauterbach L."/>
            <person name="Steele A.D."/>
            <person name="Gui C."/>
            <person name="Meng S."/>
            <person name="Li G."/>
            <person name="Viehrig K."/>
            <person name="Ye F."/>
            <person name="Su P."/>
            <person name="Kiefer A.F."/>
            <person name="Nichols A."/>
            <person name="Cepeda A.J."/>
            <person name="Yan W."/>
            <person name="Fan B."/>
            <person name="Jiang Y."/>
            <person name="Adhikari A."/>
            <person name="Zheng C.-J."/>
            <person name="Schuster L."/>
            <person name="Cowan T.M."/>
            <person name="Smanski M.J."/>
            <person name="Chevrette M.G."/>
            <person name="De Carvalho L.P.S."/>
            <person name="Shen B."/>
        </authorList>
    </citation>
    <scope>NUCLEOTIDE SEQUENCE [LARGE SCALE GENOMIC DNA]</scope>
    <source>
        <strain evidence="3 4">NPDC048946</strain>
    </source>
</reference>
<dbReference type="EMBL" id="JBEZFP010000068">
    <property type="protein sequence ID" value="MEU8136673.1"/>
    <property type="molecule type" value="Genomic_DNA"/>
</dbReference>
<evidence type="ECO:0000313" key="4">
    <source>
        <dbReference type="Proteomes" id="UP001551482"/>
    </source>
</evidence>
<feature type="region of interest" description="Disordered" evidence="1">
    <location>
        <begin position="1"/>
        <end position="35"/>
    </location>
</feature>
<keyword evidence="2" id="KW-1133">Transmembrane helix</keyword>
<dbReference type="RefSeq" id="WP_358357466.1">
    <property type="nucleotide sequence ID" value="NZ_JBEZFP010000068.1"/>
</dbReference>
<name>A0ABV3DLR2_9ACTN</name>
<comment type="caution">
    <text evidence="3">The sequence shown here is derived from an EMBL/GenBank/DDBJ whole genome shotgun (WGS) entry which is preliminary data.</text>
</comment>
<accession>A0ABV3DLR2</accession>
<evidence type="ECO:0000256" key="1">
    <source>
        <dbReference type="SAM" id="MobiDB-lite"/>
    </source>
</evidence>
<evidence type="ECO:0000256" key="2">
    <source>
        <dbReference type="SAM" id="Phobius"/>
    </source>
</evidence>
<proteinExistence type="predicted"/>
<gene>
    <name evidence="3" type="ORF">AB0C36_24575</name>
</gene>
<evidence type="ECO:0000313" key="3">
    <source>
        <dbReference type="EMBL" id="MEU8136673.1"/>
    </source>
</evidence>
<dbReference type="Pfam" id="PF11303">
    <property type="entry name" value="DUF3105"/>
    <property type="match status" value="1"/>
</dbReference>
<organism evidence="3 4">
    <name type="scientific">Streptodolium elevatio</name>
    <dbReference type="NCBI Taxonomy" id="3157996"/>
    <lineage>
        <taxon>Bacteria</taxon>
        <taxon>Bacillati</taxon>
        <taxon>Actinomycetota</taxon>
        <taxon>Actinomycetes</taxon>
        <taxon>Kitasatosporales</taxon>
        <taxon>Streptomycetaceae</taxon>
        <taxon>Streptodolium</taxon>
    </lineage>
</organism>